<dbReference type="AlphaFoldDB" id="A0A5M5X3X9"/>
<sequence>MFHLLFLFGIYNRFPERILKNFPLSTGESGKLKSHRIKVYIMRMSHEIFNMEWSNRDSIYLHTRDGVLYSAFAGSAERLLSLVGGLRPCRSFWCGQEFPAVHSIRARKILESFPGSCIFINDYYIRITLACPLIK</sequence>
<evidence type="ECO:0000313" key="2">
    <source>
        <dbReference type="Proteomes" id="UP000429838"/>
    </source>
</evidence>
<reference evidence="1 2" key="1">
    <citation type="journal article" date="2019" name="Nat. Med.">
        <title>A library of human gut bacterial isolates paired with longitudinal multiomics data enables mechanistic microbiome research.</title>
        <authorList>
            <person name="Poyet M."/>
            <person name="Groussin M."/>
            <person name="Gibbons S.M."/>
            <person name="Avila-Pacheco J."/>
            <person name="Jiang X."/>
            <person name="Kearney S.M."/>
            <person name="Perrotta A.R."/>
            <person name="Berdy B."/>
            <person name="Zhao S."/>
            <person name="Lieberman T.D."/>
            <person name="Swanson P.K."/>
            <person name="Smith M."/>
            <person name="Roesemann S."/>
            <person name="Alexander J.E."/>
            <person name="Rich S.A."/>
            <person name="Livny J."/>
            <person name="Vlamakis H."/>
            <person name="Clish C."/>
            <person name="Bullock K."/>
            <person name="Deik A."/>
            <person name="Scott J."/>
            <person name="Pierce K.A."/>
            <person name="Xavier R.J."/>
            <person name="Alm E.J."/>
        </authorList>
    </citation>
    <scope>NUCLEOTIDE SEQUENCE [LARGE SCALE GENOMIC DNA]</scope>
    <source>
        <strain evidence="1 2">BIOML-A1</strain>
    </source>
</reference>
<gene>
    <name evidence="1" type="ORF">F2Z25_06495</name>
</gene>
<protein>
    <submittedName>
        <fullName evidence="1">Uncharacterized protein</fullName>
    </submittedName>
</protein>
<accession>A0A5M5X3X9</accession>
<organism evidence="1 2">
    <name type="scientific">Bacteroides fragilis</name>
    <dbReference type="NCBI Taxonomy" id="817"/>
    <lineage>
        <taxon>Bacteria</taxon>
        <taxon>Pseudomonadati</taxon>
        <taxon>Bacteroidota</taxon>
        <taxon>Bacteroidia</taxon>
        <taxon>Bacteroidales</taxon>
        <taxon>Bacteroidaceae</taxon>
        <taxon>Bacteroides</taxon>
    </lineage>
</organism>
<proteinExistence type="predicted"/>
<name>A0A5M5X3X9_BACFG</name>
<dbReference type="Proteomes" id="UP000429838">
    <property type="component" value="Unassembled WGS sequence"/>
</dbReference>
<dbReference type="EMBL" id="VWAQ01000004">
    <property type="protein sequence ID" value="KAA5209013.1"/>
    <property type="molecule type" value="Genomic_DNA"/>
</dbReference>
<evidence type="ECO:0000313" key="1">
    <source>
        <dbReference type="EMBL" id="KAA5209013.1"/>
    </source>
</evidence>
<comment type="caution">
    <text evidence="1">The sequence shown here is derived from an EMBL/GenBank/DDBJ whole genome shotgun (WGS) entry which is preliminary data.</text>
</comment>